<dbReference type="EMBL" id="JARQWQ010000055">
    <property type="protein sequence ID" value="KAK2556500.1"/>
    <property type="molecule type" value="Genomic_DNA"/>
</dbReference>
<evidence type="ECO:0000313" key="2">
    <source>
        <dbReference type="Proteomes" id="UP001249851"/>
    </source>
</evidence>
<gene>
    <name evidence="1" type="ORF">P5673_021394</name>
</gene>
<protein>
    <submittedName>
        <fullName evidence="1">Uncharacterized protein</fullName>
    </submittedName>
</protein>
<reference evidence="1" key="2">
    <citation type="journal article" date="2023" name="Science">
        <title>Genomic signatures of disease resistance in endangered staghorn corals.</title>
        <authorList>
            <person name="Vollmer S.V."/>
            <person name="Selwyn J.D."/>
            <person name="Despard B.A."/>
            <person name="Roesel C.L."/>
        </authorList>
    </citation>
    <scope>NUCLEOTIDE SEQUENCE</scope>
    <source>
        <strain evidence="1">K2</strain>
    </source>
</reference>
<name>A0AAD9Q893_ACRCE</name>
<keyword evidence="2" id="KW-1185">Reference proteome</keyword>
<dbReference type="Proteomes" id="UP001249851">
    <property type="component" value="Unassembled WGS sequence"/>
</dbReference>
<organism evidence="1 2">
    <name type="scientific">Acropora cervicornis</name>
    <name type="common">Staghorn coral</name>
    <dbReference type="NCBI Taxonomy" id="6130"/>
    <lineage>
        <taxon>Eukaryota</taxon>
        <taxon>Metazoa</taxon>
        <taxon>Cnidaria</taxon>
        <taxon>Anthozoa</taxon>
        <taxon>Hexacorallia</taxon>
        <taxon>Scleractinia</taxon>
        <taxon>Astrocoeniina</taxon>
        <taxon>Acroporidae</taxon>
        <taxon>Acropora</taxon>
    </lineage>
</organism>
<dbReference type="AlphaFoldDB" id="A0AAD9Q893"/>
<accession>A0AAD9Q893</accession>
<comment type="caution">
    <text evidence="1">The sequence shown here is derived from an EMBL/GenBank/DDBJ whole genome shotgun (WGS) entry which is preliminary data.</text>
</comment>
<evidence type="ECO:0000313" key="1">
    <source>
        <dbReference type="EMBL" id="KAK2556500.1"/>
    </source>
</evidence>
<proteinExistence type="predicted"/>
<sequence length="109" mass="12616">MANADEPLADEEWLKRYNEEVKQNEELERMLQKRLDGTEHVDSWCLCGNCNRVLLQNQIIYEVLPTESLVDLCMVSLVTNGYHFQGVLIQQFQGGTDESFTGFQLDEDE</sequence>
<reference evidence="1" key="1">
    <citation type="journal article" date="2023" name="G3 (Bethesda)">
        <title>Whole genome assembly and annotation of the endangered Caribbean coral Acropora cervicornis.</title>
        <authorList>
            <person name="Selwyn J.D."/>
            <person name="Vollmer S.V."/>
        </authorList>
    </citation>
    <scope>NUCLEOTIDE SEQUENCE</scope>
    <source>
        <strain evidence="1">K2</strain>
    </source>
</reference>